<evidence type="ECO:0000259" key="2">
    <source>
        <dbReference type="SMART" id="SM01017"/>
    </source>
</evidence>
<dbReference type="GO" id="GO:0005886">
    <property type="term" value="C:plasma membrane"/>
    <property type="evidence" value="ECO:0007669"/>
    <property type="project" value="TreeGrafter"/>
</dbReference>
<feature type="compositionally biased region" description="Basic and acidic residues" evidence="1">
    <location>
        <begin position="304"/>
        <end position="335"/>
    </location>
</feature>
<evidence type="ECO:0000313" key="4">
    <source>
        <dbReference type="Proteomes" id="UP001362999"/>
    </source>
</evidence>
<dbReference type="InterPro" id="IPR011021">
    <property type="entry name" value="Arrestin-like_N"/>
</dbReference>
<dbReference type="Gene3D" id="2.60.40.640">
    <property type="match status" value="1"/>
</dbReference>
<dbReference type="SUPFAM" id="SSF81296">
    <property type="entry name" value="E set domains"/>
    <property type="match status" value="1"/>
</dbReference>
<accession>A0AAW0E1W7</accession>
<feature type="compositionally biased region" description="Pro residues" evidence="1">
    <location>
        <begin position="163"/>
        <end position="175"/>
    </location>
</feature>
<dbReference type="InterPro" id="IPR050357">
    <property type="entry name" value="Arrestin_domain-protein"/>
</dbReference>
<name>A0AAW0E1W7_9AGAR</name>
<evidence type="ECO:0000313" key="3">
    <source>
        <dbReference type="EMBL" id="KAK7057584.1"/>
    </source>
</evidence>
<protein>
    <submittedName>
        <fullName evidence="3">Arrestin-C domain-containing protein</fullName>
    </submittedName>
</protein>
<dbReference type="PANTHER" id="PTHR11188:SF17">
    <property type="entry name" value="FI21816P1"/>
    <property type="match status" value="1"/>
</dbReference>
<dbReference type="InterPro" id="IPR011022">
    <property type="entry name" value="Arrestin_C-like"/>
</dbReference>
<dbReference type="InterPro" id="IPR014752">
    <property type="entry name" value="Arrestin-like_C"/>
</dbReference>
<feature type="domain" description="Arrestin C-terminal-like" evidence="2">
    <location>
        <begin position="437"/>
        <end position="627"/>
    </location>
</feature>
<dbReference type="PANTHER" id="PTHR11188">
    <property type="entry name" value="ARRESTIN DOMAIN CONTAINING PROTEIN"/>
    <property type="match status" value="1"/>
</dbReference>
<dbReference type="AlphaFoldDB" id="A0AAW0E1W7"/>
<feature type="compositionally biased region" description="Polar residues" evidence="1">
    <location>
        <begin position="223"/>
        <end position="233"/>
    </location>
</feature>
<sequence>MPSKNTLTIRLTEAAVFLRTSENNTRRRNADDLNEESRPAMLRGLLTLDIVKPIKVTSIDLELQAKTSTSWPEGVGARRVDVQEDHKVFSESVVYFRAGPAPRRNASVGPGVDPSHDDCPFDQPSRPQTPRVDEFQPRPSLRSTRRLSADSSYFHNRDAYEQPPIPPYTPLPTAPGTPSSSNHASPGQSSRHLSRIDSSDPAHALEDFRNALRVGLTSANSAIMNNQSPSASSFREYDQSRSVSRRPSIDTLDEVDEIQRAPLPGSSSPTRAEQTRGRRAHFSLSSVSSALMGAVRSRSPKARSSHEPRPDSIRRGRTREKNARDDGGLSKERVHVGILGTLKGAGDGKEKEKDKSTSWKEFKKGTYTFPISFTIPASAPPSMECTYGFVQWRLKANVHRPGTFATRLQAMRPVLVVAAPVEDDPEESESIVVERHWEQQLQYLISISGRSFSIGGVVPVSLTMMPMAKVKVHRVSILLEERVDYYSHMKRVARSEPITRIQLLSIKQSEDKPREPILPLQSDDPDALKNSPLVALTTPDDDLSELASEWMGPGPWTFHRDLQLPASCNLLHFTNKNKASNMTVTHNLKCVMRVERGDDEAIEPKTGKRKLFDIVVQTPVHILSCRCNPEWMSLPRYCASFDDPDHDVAPDCPCETTHNGKLERLVTRQSTDSAASTADTSPIQPTMISMHHPSSDTLFARNTIFEHLVSGQENELGEAPPAYNT</sequence>
<dbReference type="Proteomes" id="UP001362999">
    <property type="component" value="Unassembled WGS sequence"/>
</dbReference>
<comment type="caution">
    <text evidence="3">The sequence shown here is derived from an EMBL/GenBank/DDBJ whole genome shotgun (WGS) entry which is preliminary data.</text>
</comment>
<dbReference type="Pfam" id="PF00339">
    <property type="entry name" value="Arrestin_N"/>
    <property type="match status" value="1"/>
</dbReference>
<gene>
    <name evidence="3" type="ORF">R3P38DRAFT_3169104</name>
</gene>
<dbReference type="Pfam" id="PF02752">
    <property type="entry name" value="Arrestin_C"/>
    <property type="match status" value="1"/>
</dbReference>
<organism evidence="3 4">
    <name type="scientific">Favolaschia claudopus</name>
    <dbReference type="NCBI Taxonomy" id="2862362"/>
    <lineage>
        <taxon>Eukaryota</taxon>
        <taxon>Fungi</taxon>
        <taxon>Dikarya</taxon>
        <taxon>Basidiomycota</taxon>
        <taxon>Agaricomycotina</taxon>
        <taxon>Agaricomycetes</taxon>
        <taxon>Agaricomycetidae</taxon>
        <taxon>Agaricales</taxon>
        <taxon>Marasmiineae</taxon>
        <taxon>Mycenaceae</taxon>
        <taxon>Favolaschia</taxon>
    </lineage>
</organism>
<feature type="compositionally biased region" description="Low complexity" evidence="1">
    <location>
        <begin position="670"/>
        <end position="681"/>
    </location>
</feature>
<dbReference type="GO" id="GO:0030674">
    <property type="term" value="F:protein-macromolecule adaptor activity"/>
    <property type="evidence" value="ECO:0007669"/>
    <property type="project" value="TreeGrafter"/>
</dbReference>
<evidence type="ECO:0000256" key="1">
    <source>
        <dbReference type="SAM" id="MobiDB-lite"/>
    </source>
</evidence>
<dbReference type="SMART" id="SM01017">
    <property type="entry name" value="Arrestin_C"/>
    <property type="match status" value="1"/>
</dbReference>
<feature type="region of interest" description="Disordered" evidence="1">
    <location>
        <begin position="223"/>
        <end position="336"/>
    </location>
</feature>
<feature type="region of interest" description="Disordered" evidence="1">
    <location>
        <begin position="101"/>
        <end position="200"/>
    </location>
</feature>
<proteinExistence type="predicted"/>
<dbReference type="InterPro" id="IPR014756">
    <property type="entry name" value="Ig_E-set"/>
</dbReference>
<dbReference type="GO" id="GO:0070086">
    <property type="term" value="P:ubiquitin-dependent endocytosis"/>
    <property type="evidence" value="ECO:0007669"/>
    <property type="project" value="TreeGrafter"/>
</dbReference>
<feature type="region of interest" description="Disordered" evidence="1">
    <location>
        <begin position="667"/>
        <end position="688"/>
    </location>
</feature>
<feature type="compositionally biased region" description="Polar residues" evidence="1">
    <location>
        <begin position="179"/>
        <end position="191"/>
    </location>
</feature>
<dbReference type="GO" id="GO:0031625">
    <property type="term" value="F:ubiquitin protein ligase binding"/>
    <property type="evidence" value="ECO:0007669"/>
    <property type="project" value="TreeGrafter"/>
</dbReference>
<keyword evidence="4" id="KW-1185">Reference proteome</keyword>
<dbReference type="GO" id="GO:0005829">
    <property type="term" value="C:cytosol"/>
    <property type="evidence" value="ECO:0007669"/>
    <property type="project" value="TreeGrafter"/>
</dbReference>
<dbReference type="EMBL" id="JAWWNJ010000004">
    <property type="protein sequence ID" value="KAK7057584.1"/>
    <property type="molecule type" value="Genomic_DNA"/>
</dbReference>
<reference evidence="3 4" key="1">
    <citation type="journal article" date="2024" name="J Genomics">
        <title>Draft genome sequencing and assembly of Favolaschia claudopus CIRM-BRFM 2984 isolated from oak limbs.</title>
        <authorList>
            <person name="Navarro D."/>
            <person name="Drula E."/>
            <person name="Chaduli D."/>
            <person name="Cazenave R."/>
            <person name="Ahrendt S."/>
            <person name="Wang J."/>
            <person name="Lipzen A."/>
            <person name="Daum C."/>
            <person name="Barry K."/>
            <person name="Grigoriev I.V."/>
            <person name="Favel A."/>
            <person name="Rosso M.N."/>
            <person name="Martin F."/>
        </authorList>
    </citation>
    <scope>NUCLEOTIDE SEQUENCE [LARGE SCALE GENOMIC DNA]</scope>
    <source>
        <strain evidence="3 4">CIRM-BRFM 2984</strain>
    </source>
</reference>